<comment type="caution">
    <text evidence="3">The sequence shown here is derived from an EMBL/GenBank/DDBJ whole genome shotgun (WGS) entry which is preliminary data.</text>
</comment>
<keyword evidence="2" id="KW-0472">Membrane</keyword>
<evidence type="ECO:0008006" key="5">
    <source>
        <dbReference type="Google" id="ProtNLM"/>
    </source>
</evidence>
<evidence type="ECO:0000256" key="1">
    <source>
        <dbReference type="SAM" id="MobiDB-lite"/>
    </source>
</evidence>
<dbReference type="Proteomes" id="UP001320420">
    <property type="component" value="Unassembled WGS sequence"/>
</dbReference>
<evidence type="ECO:0000313" key="3">
    <source>
        <dbReference type="EMBL" id="KAK7752292.1"/>
    </source>
</evidence>
<feature type="compositionally biased region" description="Polar residues" evidence="1">
    <location>
        <begin position="108"/>
        <end position="122"/>
    </location>
</feature>
<evidence type="ECO:0000256" key="2">
    <source>
        <dbReference type="SAM" id="Phobius"/>
    </source>
</evidence>
<keyword evidence="4" id="KW-1185">Reference proteome</keyword>
<dbReference type="AlphaFoldDB" id="A0AAN9USG7"/>
<gene>
    <name evidence="3" type="ORF">SLS62_005828</name>
</gene>
<accession>A0AAN9USG7</accession>
<dbReference type="SUPFAM" id="SSF89372">
    <property type="entry name" value="Fucose-specific lectin"/>
    <property type="match status" value="1"/>
</dbReference>
<proteinExistence type="predicted"/>
<reference evidence="3 4" key="1">
    <citation type="submission" date="2024-02" db="EMBL/GenBank/DDBJ databases">
        <title>De novo assembly and annotation of 12 fungi associated with fruit tree decline syndrome in Ontario, Canada.</title>
        <authorList>
            <person name="Sulman M."/>
            <person name="Ellouze W."/>
            <person name="Ilyukhin E."/>
        </authorList>
    </citation>
    <scope>NUCLEOTIDE SEQUENCE [LARGE SCALE GENOMIC DNA]</scope>
    <source>
        <strain evidence="3 4">M11/M66-122</strain>
    </source>
</reference>
<name>A0AAN9USG7_9PEZI</name>
<evidence type="ECO:0000313" key="4">
    <source>
        <dbReference type="Proteomes" id="UP001320420"/>
    </source>
</evidence>
<keyword evidence="2" id="KW-0812">Transmembrane</keyword>
<keyword evidence="2" id="KW-1133">Transmembrane helix</keyword>
<feature type="region of interest" description="Disordered" evidence="1">
    <location>
        <begin position="102"/>
        <end position="122"/>
    </location>
</feature>
<feature type="transmembrane region" description="Helical" evidence="2">
    <location>
        <begin position="75"/>
        <end position="98"/>
    </location>
</feature>
<dbReference type="Gene3D" id="2.120.10.70">
    <property type="entry name" value="Fucose-specific lectin"/>
    <property type="match status" value="1"/>
</dbReference>
<feature type="region of interest" description="Disordered" evidence="1">
    <location>
        <begin position="40"/>
        <end position="61"/>
    </location>
</feature>
<dbReference type="EMBL" id="JAKJXP020000040">
    <property type="protein sequence ID" value="KAK7752292.1"/>
    <property type="molecule type" value="Genomic_DNA"/>
</dbReference>
<protein>
    <recommendedName>
        <fullName evidence="5">Fucose-specific lectin</fullName>
    </recommendedName>
</protein>
<organism evidence="3 4">
    <name type="scientific">Diatrype stigma</name>
    <dbReference type="NCBI Taxonomy" id="117547"/>
    <lineage>
        <taxon>Eukaryota</taxon>
        <taxon>Fungi</taxon>
        <taxon>Dikarya</taxon>
        <taxon>Ascomycota</taxon>
        <taxon>Pezizomycotina</taxon>
        <taxon>Sordariomycetes</taxon>
        <taxon>Xylariomycetidae</taxon>
        <taxon>Xylariales</taxon>
        <taxon>Diatrypaceae</taxon>
        <taxon>Diatrype</taxon>
    </lineage>
</organism>
<sequence>MAHQQATEEGPGYSTLEVHNNYGNWTHSRVEPQVAYDGATFPEAAPQPKPSTLSQRDLPENKEEAGRIWGLKRRIFILTALLAALVLIGAGVGAGVGVTQSRRGGAVSGNSDDGSPDQNRVPYTSPVLAASQLAAANWTDNYGNHYRGVFWQALETGNLMVSIKGPSATSWEVVDIGAAAEVPAPSFKMSVQSGTSIAAVSYGSGTYSSGDPSLFRIFVAYTNSGGYVQGVGCTNMRGTSGWFVDDLSLMRSASPVSPGSQLAAWWPTYRDPDNARLFFQDQSHRLSMLSRVHWLSGPWTIGMSTLQSGSGLVTVPGSRDWEISEIMVFYVESSRLVHGMIRKEDAFGTNITGPLDLLTVQEGLIIPPTQLAALSFAPAGSLGPLDTFVVMRFPNGTLWANYWIGSMPGLFPDYKWSGGSAPRTDNNITNFSAIAMSGLDDMHIYGLTTDGRILAYTIDRQDPFSWSYEEEVGIDIP</sequence>